<evidence type="ECO:0000256" key="1">
    <source>
        <dbReference type="ARBA" id="ARBA00004651"/>
    </source>
</evidence>
<feature type="coiled-coil region" evidence="8">
    <location>
        <begin position="583"/>
        <end position="610"/>
    </location>
</feature>
<proteinExistence type="inferred from homology"/>
<sequence>MSSIIHRSGSDRTLTLQDPEKPQLYRELFPYTSVCRTSFDEVLLAPRPAEQMRITDTTFRDGQQARPPYTVKQVAKMFDFLHRLGGKTGLITASEFFLYSAKDRKCIDVCRARGYRFPRVTAWIRATKEDLRLARDMEFDETGLLTSVSDYHIFLKLGKTRRQAFDMYVDMAEQALEWGIIPRCHFEDVTRADIYGFCLPLAQKLMELSQQSGMPVKIRLCDTMGYGVPYPGAGLPRSVQRIVRAFTDEAGVPGQWLEWHGHNDFHKVLVNGVTAWLYGCGAVNSTLFGFGERTGNTPLEALLVEYISLTGDDAAADTTILSEVVEFFEKELHYQIPHNYPFVGRDFNATSAGVHVDGLAKNEEIYNIFDTRRLLGRPVPIIITDKTGRAGVAYWINANLQLPKGQQISKKHPAVGQIYDAIMALYEETGRTTSFSHEEMEALVQRFMPELFASEYDHMKQLAGELSANLMVRLARSKDLLDFGPKAAARLHQFVQEYPFIQYCCLTDAQGRLMCSAVTDPEYKETYEALPVGYDFSQREWFKVPSKTGDLHIMDVYQSHFTGKLIITVSCAVTDERDSILGVISVDIQLEQLLKRARALQQEVESDDTDDADDNGSAA</sequence>
<dbReference type="InterPro" id="IPR033479">
    <property type="entry name" value="dCache_1"/>
</dbReference>
<evidence type="ECO:0000256" key="3">
    <source>
        <dbReference type="ARBA" id="ARBA00022475"/>
    </source>
</evidence>
<dbReference type="Proteomes" id="UP000292919">
    <property type="component" value="Unassembled WGS sequence"/>
</dbReference>
<keyword evidence="7" id="KW-0472">Membrane</keyword>
<dbReference type="PANTHER" id="PTHR42880:SF1">
    <property type="entry name" value="ISOPROPYLMALATE_HOMOCITRATE_CITRAMALATE SYNTHASE FAMILY PROTEIN"/>
    <property type="match status" value="1"/>
</dbReference>
<evidence type="ECO:0000256" key="7">
    <source>
        <dbReference type="ARBA" id="ARBA00023136"/>
    </source>
</evidence>
<evidence type="ECO:0000259" key="9">
    <source>
        <dbReference type="PROSITE" id="PS50991"/>
    </source>
</evidence>
<evidence type="ECO:0000256" key="2">
    <source>
        <dbReference type="ARBA" id="ARBA00006154"/>
    </source>
</evidence>
<keyword evidence="5" id="KW-0812">Transmembrane</keyword>
<name>A0A6H3FAA5_9BACT</name>
<comment type="caution">
    <text evidence="10">The sequence shown here is derived from an EMBL/GenBank/DDBJ whole genome shotgun (WGS) entry which is preliminary data.</text>
</comment>
<dbReference type="SUPFAM" id="SSF103190">
    <property type="entry name" value="Sensory domain-like"/>
    <property type="match status" value="1"/>
</dbReference>
<gene>
    <name evidence="10" type="ORF">EB812_07925</name>
</gene>
<keyword evidence="4 10" id="KW-0808">Transferase</keyword>
<dbReference type="RefSeq" id="WP_130958014.1">
    <property type="nucleotide sequence ID" value="NZ_DBFBQU010000135.1"/>
</dbReference>
<dbReference type="Pfam" id="PF00682">
    <property type="entry name" value="HMGL-like"/>
    <property type="match status" value="1"/>
</dbReference>
<dbReference type="EMBL" id="SIXC01000008">
    <property type="protein sequence ID" value="TBH79510.1"/>
    <property type="molecule type" value="Genomic_DNA"/>
</dbReference>
<dbReference type="InterPro" id="IPR000891">
    <property type="entry name" value="PYR_CT"/>
</dbReference>
<keyword evidence="11" id="KW-1185">Reference proteome</keyword>
<evidence type="ECO:0000313" key="10">
    <source>
        <dbReference type="EMBL" id="TBH79510.1"/>
    </source>
</evidence>
<evidence type="ECO:0000313" key="11">
    <source>
        <dbReference type="Proteomes" id="UP000292919"/>
    </source>
</evidence>
<dbReference type="PROSITE" id="PS50991">
    <property type="entry name" value="PYR_CT"/>
    <property type="match status" value="1"/>
</dbReference>
<dbReference type="InterPro" id="IPR029151">
    <property type="entry name" value="Sensor-like_sf"/>
</dbReference>
<evidence type="ECO:0000256" key="4">
    <source>
        <dbReference type="ARBA" id="ARBA00022679"/>
    </source>
</evidence>
<dbReference type="GO" id="GO:0008168">
    <property type="term" value="F:methyltransferase activity"/>
    <property type="evidence" value="ECO:0007669"/>
    <property type="project" value="UniProtKB-KW"/>
</dbReference>
<keyword evidence="10" id="KW-0489">Methyltransferase</keyword>
<dbReference type="PANTHER" id="PTHR42880">
    <property type="entry name" value="HOMOCITRATE SYNTHASE"/>
    <property type="match status" value="1"/>
</dbReference>
<evidence type="ECO:0000256" key="8">
    <source>
        <dbReference type="SAM" id="Coils"/>
    </source>
</evidence>
<evidence type="ECO:0000256" key="6">
    <source>
        <dbReference type="ARBA" id="ARBA00022989"/>
    </source>
</evidence>
<protein>
    <submittedName>
        <fullName evidence="10">Histone-lysine N-methyltransferase</fullName>
    </submittedName>
</protein>
<evidence type="ECO:0000256" key="5">
    <source>
        <dbReference type="ARBA" id="ARBA00022692"/>
    </source>
</evidence>
<comment type="similarity">
    <text evidence="2">Belongs to the alpha-IPM synthase/homocitrate synthase family.</text>
</comment>
<dbReference type="AlphaFoldDB" id="A0A6H3FAA5"/>
<keyword evidence="8" id="KW-0175">Coiled coil</keyword>
<dbReference type="Pfam" id="PF02743">
    <property type="entry name" value="dCache_1"/>
    <property type="match status" value="1"/>
</dbReference>
<dbReference type="GO" id="GO:0032259">
    <property type="term" value="P:methylation"/>
    <property type="evidence" value="ECO:0007669"/>
    <property type="project" value="UniProtKB-KW"/>
</dbReference>
<accession>A0A6H3FAA5</accession>
<dbReference type="Gene3D" id="3.30.450.20">
    <property type="entry name" value="PAS domain"/>
    <property type="match status" value="1"/>
</dbReference>
<comment type="subcellular location">
    <subcellularLocation>
        <location evidence="1">Cell membrane</location>
        <topology evidence="1">Multi-pass membrane protein</topology>
    </subcellularLocation>
</comment>
<dbReference type="GO" id="GO:0005886">
    <property type="term" value="C:plasma membrane"/>
    <property type="evidence" value="ECO:0007669"/>
    <property type="project" value="UniProtKB-SubCell"/>
</dbReference>
<reference evidence="10 11" key="1">
    <citation type="submission" date="2018-12" db="EMBL/GenBank/DDBJ databases">
        <title>First genome draft of Desulfovibrio legallis sp. nov.</title>
        <authorList>
            <person name="Ben Dhia O."/>
            <person name="Najjari A."/>
            <person name="Ferjani R."/>
            <person name="Fhoula I."/>
            <person name="Fardeau M.-L."/>
            <person name="Boudabbous A."/>
            <person name="Ouzari H.I."/>
        </authorList>
    </citation>
    <scope>NUCLEOTIDE SEQUENCE [LARGE SCALE GENOMIC DNA]</scope>
    <source>
        <strain evidence="10 11">H1T</strain>
    </source>
</reference>
<dbReference type="CDD" id="cd07947">
    <property type="entry name" value="DRE_TIM_Re_CS"/>
    <property type="match status" value="1"/>
</dbReference>
<organism evidence="10 11">
    <name type="scientific">Desulfovibrio legallii</name>
    <dbReference type="NCBI Taxonomy" id="571438"/>
    <lineage>
        <taxon>Bacteria</taxon>
        <taxon>Pseudomonadati</taxon>
        <taxon>Thermodesulfobacteriota</taxon>
        <taxon>Desulfovibrionia</taxon>
        <taxon>Desulfovibrionales</taxon>
        <taxon>Desulfovibrionaceae</taxon>
        <taxon>Desulfovibrio</taxon>
    </lineage>
</organism>
<dbReference type="Gene3D" id="3.20.20.70">
    <property type="entry name" value="Aldolase class I"/>
    <property type="match status" value="1"/>
</dbReference>
<feature type="domain" description="Pyruvate carboxyltransferase" evidence="9">
    <location>
        <begin position="52"/>
        <end position="322"/>
    </location>
</feature>
<dbReference type="InterPro" id="IPR013785">
    <property type="entry name" value="Aldolase_TIM"/>
</dbReference>
<keyword evidence="6" id="KW-1133">Transmembrane helix</keyword>
<keyword evidence="3" id="KW-1003">Cell membrane</keyword>
<dbReference type="CDD" id="cd18773">
    <property type="entry name" value="PDC1_HK_sensor"/>
    <property type="match status" value="1"/>
</dbReference>
<dbReference type="SUPFAM" id="SSF51569">
    <property type="entry name" value="Aldolase"/>
    <property type="match status" value="1"/>
</dbReference>